<gene>
    <name evidence="1" type="ORF">H4N64_41035</name>
</gene>
<evidence type="ECO:0000313" key="1">
    <source>
        <dbReference type="EMBL" id="MBC2907788.1"/>
    </source>
</evidence>
<reference evidence="1 2" key="1">
    <citation type="submission" date="2020-08" db="EMBL/GenBank/DDBJ databases">
        <title>Streptomyces sp. PSKA01 genome sequencing and assembly.</title>
        <authorList>
            <person name="Mandal S."/>
            <person name="Maiti P.K."/>
            <person name="Das P."/>
        </authorList>
    </citation>
    <scope>NUCLEOTIDE SEQUENCE [LARGE SCALE GENOMIC DNA]</scope>
    <source>
        <strain evidence="1 2">PSKA01</strain>
    </source>
</reference>
<organism evidence="1 2">
    <name type="scientific">Streptomyces cupreus</name>
    <dbReference type="NCBI Taxonomy" id="2759956"/>
    <lineage>
        <taxon>Bacteria</taxon>
        <taxon>Bacillati</taxon>
        <taxon>Actinomycetota</taxon>
        <taxon>Actinomycetes</taxon>
        <taxon>Kitasatosporales</taxon>
        <taxon>Streptomycetaceae</taxon>
        <taxon>Streptomyces</taxon>
    </lineage>
</organism>
<dbReference type="InterPro" id="IPR037883">
    <property type="entry name" value="Knr4/Smi1-like_sf"/>
</dbReference>
<dbReference type="AlphaFoldDB" id="A0A7X1JBP3"/>
<keyword evidence="2" id="KW-1185">Reference proteome</keyword>
<evidence type="ECO:0000313" key="2">
    <source>
        <dbReference type="Proteomes" id="UP000584670"/>
    </source>
</evidence>
<comment type="caution">
    <text evidence="1">The sequence shown here is derived from an EMBL/GenBank/DDBJ whole genome shotgun (WGS) entry which is preliminary data.</text>
</comment>
<dbReference type="SUPFAM" id="SSF160631">
    <property type="entry name" value="SMI1/KNR4-like"/>
    <property type="match status" value="1"/>
</dbReference>
<name>A0A7X1JBP3_9ACTN</name>
<sequence>MATLDDIKALLGEPRFNWSDPEPWDQLEAELGVSFPSDFRAITDAYGPVLINKQVYLDHPGHPVRNLRDGIKEQLEFYHEEGSAESLTSAPGSRPGELLPVATTSTGEDIFLRIPDGPAEPWAVGVQEWDSFGFVLHEMTFGDWLLAYLKGEDMTVHSHHLAPDKPFFEPLT</sequence>
<dbReference type="EMBL" id="JACMSF010000091">
    <property type="protein sequence ID" value="MBC2907788.1"/>
    <property type="molecule type" value="Genomic_DNA"/>
</dbReference>
<proteinExistence type="predicted"/>
<accession>A0A7X1JBP3</accession>
<dbReference type="Proteomes" id="UP000584670">
    <property type="component" value="Unassembled WGS sequence"/>
</dbReference>
<protein>
    <submittedName>
        <fullName evidence="1">SMI1/KNR4 family protein</fullName>
    </submittedName>
</protein>
<dbReference type="RefSeq" id="WP_186287725.1">
    <property type="nucleotide sequence ID" value="NZ_JACMSF010000091.1"/>
</dbReference>